<name>A0AAV8U1I4_9ROSI</name>
<feature type="compositionally biased region" description="Basic and acidic residues" evidence="2">
    <location>
        <begin position="67"/>
        <end position="82"/>
    </location>
</feature>
<dbReference type="AlphaFoldDB" id="A0AAV8U1I4"/>
<dbReference type="EMBL" id="JAIWQS010000002">
    <property type="protein sequence ID" value="KAJ8772208.1"/>
    <property type="molecule type" value="Genomic_DNA"/>
</dbReference>
<evidence type="ECO:0000256" key="1">
    <source>
        <dbReference type="SAM" id="Coils"/>
    </source>
</evidence>
<reference evidence="3 4" key="1">
    <citation type="submission" date="2021-09" db="EMBL/GenBank/DDBJ databases">
        <title>Genomic insights and catalytic innovation underlie evolution of tropane alkaloids biosynthesis.</title>
        <authorList>
            <person name="Wang Y.-J."/>
            <person name="Tian T."/>
            <person name="Huang J.-P."/>
            <person name="Huang S.-X."/>
        </authorList>
    </citation>
    <scope>NUCLEOTIDE SEQUENCE [LARGE SCALE GENOMIC DNA]</scope>
    <source>
        <strain evidence="3">KIB-2018</strain>
        <tissue evidence="3">Leaf</tissue>
    </source>
</reference>
<accession>A0AAV8U1I4</accession>
<gene>
    <name evidence="3" type="ORF">K2173_027385</name>
</gene>
<dbReference type="PANTHER" id="PTHR35502:SF2">
    <property type="entry name" value="PROTEIN MICROTUBULE BINDING PROTEIN 2C"/>
    <property type="match status" value="1"/>
</dbReference>
<evidence type="ECO:0000256" key="2">
    <source>
        <dbReference type="SAM" id="MobiDB-lite"/>
    </source>
</evidence>
<keyword evidence="1" id="KW-0175">Coiled coil</keyword>
<evidence type="ECO:0000313" key="4">
    <source>
        <dbReference type="Proteomes" id="UP001159364"/>
    </source>
</evidence>
<feature type="region of interest" description="Disordered" evidence="2">
    <location>
        <begin position="67"/>
        <end position="103"/>
    </location>
</feature>
<dbReference type="GO" id="GO:0010497">
    <property type="term" value="P:plasmodesmata-mediated intercellular transport"/>
    <property type="evidence" value="ECO:0007669"/>
    <property type="project" value="InterPro"/>
</dbReference>
<dbReference type="InterPro" id="IPR040289">
    <property type="entry name" value="MBP2C"/>
</dbReference>
<comment type="caution">
    <text evidence="3">The sequence shown here is derived from an EMBL/GenBank/DDBJ whole genome shotgun (WGS) entry which is preliminary data.</text>
</comment>
<dbReference type="GO" id="GO:0008017">
    <property type="term" value="F:microtubule binding"/>
    <property type="evidence" value="ECO:0007669"/>
    <property type="project" value="InterPro"/>
</dbReference>
<dbReference type="Proteomes" id="UP001159364">
    <property type="component" value="Linkage Group LG02"/>
</dbReference>
<evidence type="ECO:0000313" key="3">
    <source>
        <dbReference type="EMBL" id="KAJ8772208.1"/>
    </source>
</evidence>
<dbReference type="PANTHER" id="PTHR35502">
    <property type="entry name" value="PROTEIN MICROTUBULE BINDING PROTEIN 2C"/>
    <property type="match status" value="1"/>
</dbReference>
<protein>
    <submittedName>
        <fullName evidence="3">Uncharacterized protein</fullName>
    </submittedName>
</protein>
<proteinExistence type="predicted"/>
<feature type="compositionally biased region" description="Basic and acidic residues" evidence="2">
    <location>
        <begin position="91"/>
        <end position="101"/>
    </location>
</feature>
<feature type="coiled-coil region" evidence="1">
    <location>
        <begin position="137"/>
        <end position="223"/>
    </location>
</feature>
<keyword evidence="4" id="KW-1185">Reference proteome</keyword>
<sequence>MYEQEENSGLKSWLSASATSAGAVDPVLYNDLVQMFPLVESLFKKDRKLNNSSFTRRASMIYTRTPSRDSLSRKMIDPRGRNATESMPMKKKNDLGYKEQGKYTSNNKDGEVFSIYSSDSLATEKDQEEPFMLRKQVEDLQKKLLEKDELLKLAEASKSQTDSVHIKFNELKQEAAEKNSLIKMTQQQLHDTKIKLADKQAALEKIQWEAMTSNKRVEKLQDELDSVQGGMSSLVMLFKELSKNDCVTHTENYDVKPCHLDCLPDICDLDDMKIQKMERAREAYVAAVSAAKEKRDEESLAAASRARLHLQSFVFRSNSLNLGDPLHNRVL</sequence>
<organism evidence="3 4">
    <name type="scientific">Erythroxylum novogranatense</name>
    <dbReference type="NCBI Taxonomy" id="1862640"/>
    <lineage>
        <taxon>Eukaryota</taxon>
        <taxon>Viridiplantae</taxon>
        <taxon>Streptophyta</taxon>
        <taxon>Embryophyta</taxon>
        <taxon>Tracheophyta</taxon>
        <taxon>Spermatophyta</taxon>
        <taxon>Magnoliopsida</taxon>
        <taxon>eudicotyledons</taxon>
        <taxon>Gunneridae</taxon>
        <taxon>Pentapetalae</taxon>
        <taxon>rosids</taxon>
        <taxon>fabids</taxon>
        <taxon>Malpighiales</taxon>
        <taxon>Erythroxylaceae</taxon>
        <taxon>Erythroxylum</taxon>
    </lineage>
</organism>